<feature type="signal peptide" evidence="8">
    <location>
        <begin position="1"/>
        <end position="19"/>
    </location>
</feature>
<dbReference type="InterPro" id="IPR032861">
    <property type="entry name" value="TAXi_N"/>
</dbReference>
<evidence type="ECO:0000259" key="9">
    <source>
        <dbReference type="PROSITE" id="PS51767"/>
    </source>
</evidence>
<organism evidence="10 11">
    <name type="scientific">Spinacia oleracea</name>
    <name type="common">Spinach</name>
    <dbReference type="NCBI Taxonomy" id="3562"/>
    <lineage>
        <taxon>Eukaryota</taxon>
        <taxon>Viridiplantae</taxon>
        <taxon>Streptophyta</taxon>
        <taxon>Embryophyta</taxon>
        <taxon>Tracheophyta</taxon>
        <taxon>Spermatophyta</taxon>
        <taxon>Magnoliopsida</taxon>
        <taxon>eudicotyledons</taxon>
        <taxon>Gunneridae</taxon>
        <taxon>Pentapetalae</taxon>
        <taxon>Caryophyllales</taxon>
        <taxon>Chenopodiaceae</taxon>
        <taxon>Chenopodioideae</taxon>
        <taxon>Anserineae</taxon>
        <taxon>Spinacia</taxon>
    </lineage>
</organism>
<reference evidence="11" key="2">
    <citation type="submission" date="2025-08" db="UniProtKB">
        <authorList>
            <consortium name="RefSeq"/>
        </authorList>
    </citation>
    <scope>IDENTIFICATION</scope>
    <source>
        <tissue evidence="11">Leaf</tissue>
    </source>
</reference>
<evidence type="ECO:0000313" key="10">
    <source>
        <dbReference type="Proteomes" id="UP000813463"/>
    </source>
</evidence>
<feature type="active site" evidence="6">
    <location>
        <position position="103"/>
    </location>
</feature>
<keyword evidence="5" id="KW-0325">Glycoprotein</keyword>
<evidence type="ECO:0000256" key="7">
    <source>
        <dbReference type="RuleBase" id="RU000454"/>
    </source>
</evidence>
<evidence type="ECO:0000256" key="2">
    <source>
        <dbReference type="ARBA" id="ARBA00022670"/>
    </source>
</evidence>
<comment type="similarity">
    <text evidence="1 7">Belongs to the peptidase A1 family.</text>
</comment>
<proteinExistence type="inferred from homology"/>
<dbReference type="PROSITE" id="PS51767">
    <property type="entry name" value="PEPTIDASE_A1"/>
    <property type="match status" value="1"/>
</dbReference>
<gene>
    <name evidence="11" type="primary">LOC110782853</name>
</gene>
<dbReference type="PANTHER" id="PTHR47967">
    <property type="entry name" value="OS07G0603500 PROTEIN-RELATED"/>
    <property type="match status" value="1"/>
</dbReference>
<dbReference type="InterPro" id="IPR033121">
    <property type="entry name" value="PEPTIDASE_A1"/>
</dbReference>
<dbReference type="InterPro" id="IPR051708">
    <property type="entry name" value="Plant_Aspart_Prot_A1"/>
</dbReference>
<dbReference type="GO" id="GO:0005576">
    <property type="term" value="C:extracellular region"/>
    <property type="evidence" value="ECO:0000318"/>
    <property type="project" value="GO_Central"/>
</dbReference>
<evidence type="ECO:0000256" key="8">
    <source>
        <dbReference type="SAM" id="SignalP"/>
    </source>
</evidence>
<dbReference type="InterPro" id="IPR021109">
    <property type="entry name" value="Peptidase_aspartic_dom_sf"/>
</dbReference>
<dbReference type="GO" id="GO:0006508">
    <property type="term" value="P:proteolysis"/>
    <property type="evidence" value="ECO:0007669"/>
    <property type="project" value="UniProtKB-KW"/>
</dbReference>
<dbReference type="Gene3D" id="2.40.70.10">
    <property type="entry name" value="Acid Proteases"/>
    <property type="match status" value="2"/>
</dbReference>
<evidence type="ECO:0000256" key="4">
    <source>
        <dbReference type="ARBA" id="ARBA00022801"/>
    </source>
</evidence>
<sequence>MHIILIYFLLTLSFHHLQGETQNDGYTINLIHRYSPMSPLYNSAMTLEERFQRLAHHSATRHIRHINNLKSNYFDTDIIPSDGDYLVKMVIGNPPVDLYAIADTGSDLIWVQCKACDVCYSQTTEMFDPKKSSSFKTLPCNSTFCSNDPNMQCDDDTGTDCEYFYAYGNGSTMSAGIMGTDLLTLDSTNTNTSCVFGCGLVQDGGFDNNAGGLVGLGGGPLSLVSQLGPTISNKFSYCLTPTTSNYTSRLTLGNSPSTTVSKPAVVTPLVNQDNPTYYSVNLKAISIGHQEVEVNKDLVIDSGSTLTYLDPDTYSRLESIVKALIPEEPMENPLPGFKLCFDKKTGLKIAFHINFKLNGGDVLLVDSNFFIEFSKSVCFSIVPSEGDDDPMILGNIAQVNFEVEFDLKRKTVSFTPRNCTQNP</sequence>
<evidence type="ECO:0000313" key="11">
    <source>
        <dbReference type="RefSeq" id="XP_021842792.2"/>
    </source>
</evidence>
<keyword evidence="10" id="KW-1185">Reference proteome</keyword>
<dbReference type="GeneID" id="110782853"/>
<dbReference type="Pfam" id="PF14541">
    <property type="entry name" value="TAXi_C"/>
    <property type="match status" value="1"/>
</dbReference>
<reference evidence="10" key="1">
    <citation type="journal article" date="2021" name="Nat. Commun.">
        <title>Genomic analyses provide insights into spinach domestication and the genetic basis of agronomic traits.</title>
        <authorList>
            <person name="Cai X."/>
            <person name="Sun X."/>
            <person name="Xu C."/>
            <person name="Sun H."/>
            <person name="Wang X."/>
            <person name="Ge C."/>
            <person name="Zhang Z."/>
            <person name="Wang Q."/>
            <person name="Fei Z."/>
            <person name="Jiao C."/>
            <person name="Wang Q."/>
        </authorList>
    </citation>
    <scope>NUCLEOTIDE SEQUENCE [LARGE SCALE GENOMIC DNA]</scope>
    <source>
        <strain evidence="10">cv. Varoflay</strain>
    </source>
</reference>
<dbReference type="CDD" id="cd05476">
    <property type="entry name" value="pepsin_A_like_plant"/>
    <property type="match status" value="1"/>
</dbReference>
<protein>
    <submittedName>
        <fullName evidence="11">Aspartic proteinase CDR1-like</fullName>
    </submittedName>
</protein>
<dbReference type="Proteomes" id="UP000813463">
    <property type="component" value="Chromosome 1"/>
</dbReference>
<dbReference type="InterPro" id="IPR001969">
    <property type="entry name" value="Aspartic_peptidase_AS"/>
</dbReference>
<accession>A0A9R0I5B5</accession>
<dbReference type="RefSeq" id="XP_021842792.2">
    <property type="nucleotide sequence ID" value="XM_021987100.2"/>
</dbReference>
<dbReference type="Pfam" id="PF14543">
    <property type="entry name" value="TAXi_N"/>
    <property type="match status" value="1"/>
</dbReference>
<dbReference type="InterPro" id="IPR001461">
    <property type="entry name" value="Aspartic_peptidase_A1"/>
</dbReference>
<keyword evidence="8" id="KW-0732">Signal</keyword>
<keyword evidence="2 7" id="KW-0645">Protease</keyword>
<evidence type="ECO:0000256" key="6">
    <source>
        <dbReference type="PIRSR" id="PIRSR601461-1"/>
    </source>
</evidence>
<dbReference type="GO" id="GO:0004190">
    <property type="term" value="F:aspartic-type endopeptidase activity"/>
    <property type="evidence" value="ECO:0000318"/>
    <property type="project" value="GO_Central"/>
</dbReference>
<dbReference type="InterPro" id="IPR034161">
    <property type="entry name" value="Pepsin-like_plant"/>
</dbReference>
<dbReference type="PRINTS" id="PR00792">
    <property type="entry name" value="PEPSIN"/>
</dbReference>
<dbReference type="AlphaFoldDB" id="A0A9R0I5B5"/>
<feature type="domain" description="Peptidase A1" evidence="9">
    <location>
        <begin position="85"/>
        <end position="415"/>
    </location>
</feature>
<dbReference type="PANTHER" id="PTHR47967:SF138">
    <property type="entry name" value="ASPARTIC PROTEINASE CDR1-LIKE"/>
    <property type="match status" value="1"/>
</dbReference>
<feature type="chain" id="PRO_5046843747" evidence="8">
    <location>
        <begin position="20"/>
        <end position="423"/>
    </location>
</feature>
<evidence type="ECO:0000256" key="5">
    <source>
        <dbReference type="ARBA" id="ARBA00023180"/>
    </source>
</evidence>
<evidence type="ECO:0000256" key="3">
    <source>
        <dbReference type="ARBA" id="ARBA00022750"/>
    </source>
</evidence>
<dbReference type="PROSITE" id="PS00141">
    <property type="entry name" value="ASP_PROTEASE"/>
    <property type="match status" value="1"/>
</dbReference>
<name>A0A9R0I5B5_SPIOL</name>
<evidence type="ECO:0000256" key="1">
    <source>
        <dbReference type="ARBA" id="ARBA00007447"/>
    </source>
</evidence>
<feature type="active site" evidence="6">
    <location>
        <position position="301"/>
    </location>
</feature>
<dbReference type="InterPro" id="IPR032799">
    <property type="entry name" value="TAXi_C"/>
</dbReference>
<keyword evidence="3 7" id="KW-0064">Aspartyl protease</keyword>
<dbReference type="KEGG" id="soe:110782853"/>
<dbReference type="SUPFAM" id="SSF50630">
    <property type="entry name" value="Acid proteases"/>
    <property type="match status" value="1"/>
</dbReference>
<keyword evidence="4 7" id="KW-0378">Hydrolase</keyword>